<feature type="non-terminal residue" evidence="2">
    <location>
        <position position="1"/>
    </location>
</feature>
<evidence type="ECO:0000313" key="2">
    <source>
        <dbReference type="EMBL" id="KAF2902311.1"/>
    </source>
</evidence>
<dbReference type="EMBL" id="VTPC01001340">
    <property type="protein sequence ID" value="KAF2902311.1"/>
    <property type="molecule type" value="Genomic_DNA"/>
</dbReference>
<name>A0A8K0GK29_IGNLU</name>
<evidence type="ECO:0000256" key="1">
    <source>
        <dbReference type="SAM" id="MobiDB-lite"/>
    </source>
</evidence>
<feature type="region of interest" description="Disordered" evidence="1">
    <location>
        <begin position="1"/>
        <end position="99"/>
    </location>
</feature>
<organism evidence="2 3">
    <name type="scientific">Ignelater luminosus</name>
    <name type="common">Cucubano</name>
    <name type="synonym">Pyrophorus luminosus</name>
    <dbReference type="NCBI Taxonomy" id="2038154"/>
    <lineage>
        <taxon>Eukaryota</taxon>
        <taxon>Metazoa</taxon>
        <taxon>Ecdysozoa</taxon>
        <taxon>Arthropoda</taxon>
        <taxon>Hexapoda</taxon>
        <taxon>Insecta</taxon>
        <taxon>Pterygota</taxon>
        <taxon>Neoptera</taxon>
        <taxon>Endopterygota</taxon>
        <taxon>Coleoptera</taxon>
        <taxon>Polyphaga</taxon>
        <taxon>Elateriformia</taxon>
        <taxon>Elateroidea</taxon>
        <taxon>Elateridae</taxon>
        <taxon>Agrypninae</taxon>
        <taxon>Pyrophorini</taxon>
        <taxon>Ignelater</taxon>
    </lineage>
</organism>
<gene>
    <name evidence="2" type="ORF">ILUMI_03875</name>
</gene>
<proteinExistence type="predicted"/>
<feature type="compositionally biased region" description="Polar residues" evidence="1">
    <location>
        <begin position="27"/>
        <end position="37"/>
    </location>
</feature>
<dbReference type="OrthoDB" id="6770147at2759"/>
<comment type="caution">
    <text evidence="2">The sequence shown here is derived from an EMBL/GenBank/DDBJ whole genome shotgun (WGS) entry which is preliminary data.</text>
</comment>
<reference evidence="2" key="1">
    <citation type="submission" date="2019-08" db="EMBL/GenBank/DDBJ databases">
        <title>The genome of the North American firefly Photinus pyralis.</title>
        <authorList>
            <consortium name="Photinus pyralis genome working group"/>
            <person name="Fallon T.R."/>
            <person name="Sander Lower S.E."/>
            <person name="Weng J.-K."/>
        </authorList>
    </citation>
    <scope>NUCLEOTIDE SEQUENCE</scope>
    <source>
        <strain evidence="2">TRF0915ILg1</strain>
        <tissue evidence="2">Whole body</tissue>
    </source>
</reference>
<evidence type="ECO:0000313" key="3">
    <source>
        <dbReference type="Proteomes" id="UP000801492"/>
    </source>
</evidence>
<dbReference type="Proteomes" id="UP000801492">
    <property type="component" value="Unassembled WGS sequence"/>
</dbReference>
<accession>A0A8K0GK29</accession>
<protein>
    <submittedName>
        <fullName evidence="2">Uncharacterized protein</fullName>
    </submittedName>
</protein>
<dbReference type="AlphaFoldDB" id="A0A8K0GK29"/>
<feature type="compositionally biased region" description="Basic and acidic residues" evidence="1">
    <location>
        <begin position="39"/>
        <end position="55"/>
    </location>
</feature>
<sequence>ENNKDEVRIKKLKTKGTRTEQEGDDQGSGQDTENGNVKQVEHGSKSKTKEKDDHLFPIQGNSQRWAEYFQEVCGSREEETGGINEEAYTPATEREDPPTKQEIAEIIKKLKNKSSGENRVTAEMLKTGGERLEEFAKKKGCQGKEKGEEALETFEQKLLTRI</sequence>
<keyword evidence="3" id="KW-1185">Reference proteome</keyword>